<name>A0A9Q5N3J7_SANBA</name>
<sequence length="336" mass="37754">MGKVVLVTGGNGLVGRAIQHVINDTSTDVTFRAASDETWHFVSSRDADLRDLNSSRQLFEKYKPTHIIHLAAIVGGLFKNMAHNLTFLRENILINDNVLHCAHLSHASKVISCLSTCVFPDEKEVKDIYPLTEAKIHLGAPHPSNFGYAHAKRLVDVQNRAYKQEFGCNFTAAIPTNVFGEYDNFDLQDSHVIPGPSGSGKPLRQFIYSRDLAKLMVWMLRNYDEVDPLILSVPEEQEVSIEFVVNSIVRAFQQNRERQRASDLSLPPFDIKMEWNREAPDGQLRKPASNAKLVTALSKSGVKFSFTPFDQALQNMVDWFVEHYDSDARIGSVPAV</sequence>
<comment type="caution">
    <text evidence="2">The sequence shown here is derived from an EMBL/GenBank/DDBJ whole genome shotgun (WGS) entry which is preliminary data.</text>
</comment>
<reference evidence="2" key="1">
    <citation type="submission" date="2016-06" db="EMBL/GenBank/DDBJ databases">
        <title>Draft Genome sequence of the fungus Inonotus baumii.</title>
        <authorList>
            <person name="Zhu H."/>
            <person name="Lin W."/>
        </authorList>
    </citation>
    <scope>NUCLEOTIDE SEQUENCE</scope>
    <source>
        <strain evidence="2">821</strain>
    </source>
</reference>
<dbReference type="Pfam" id="PF01370">
    <property type="entry name" value="Epimerase"/>
    <property type="match status" value="1"/>
</dbReference>
<dbReference type="InterPro" id="IPR036291">
    <property type="entry name" value="NAD(P)-bd_dom_sf"/>
</dbReference>
<dbReference type="EMBL" id="LNZH02000191">
    <property type="protein sequence ID" value="OCB87435.1"/>
    <property type="molecule type" value="Genomic_DNA"/>
</dbReference>
<evidence type="ECO:0000259" key="1">
    <source>
        <dbReference type="Pfam" id="PF01370"/>
    </source>
</evidence>
<dbReference type="AlphaFoldDB" id="A0A9Q5N3J7"/>
<dbReference type="Proteomes" id="UP000757232">
    <property type="component" value="Unassembled WGS sequence"/>
</dbReference>
<dbReference type="Gene3D" id="3.90.25.10">
    <property type="entry name" value="UDP-galactose 4-epimerase, domain 1"/>
    <property type="match status" value="1"/>
</dbReference>
<protein>
    <submittedName>
        <fullName evidence="2">Epimerase-domain-containing protein</fullName>
    </submittedName>
</protein>
<dbReference type="PANTHER" id="PTHR43238:SF1">
    <property type="entry name" value="GDP-L-FUCOSE SYNTHASE"/>
    <property type="match status" value="1"/>
</dbReference>
<feature type="domain" description="NAD-dependent epimerase/dehydratase" evidence="1">
    <location>
        <begin position="5"/>
        <end position="227"/>
    </location>
</feature>
<evidence type="ECO:0000313" key="2">
    <source>
        <dbReference type="EMBL" id="OCB87435.1"/>
    </source>
</evidence>
<dbReference type="PANTHER" id="PTHR43238">
    <property type="entry name" value="GDP-L-FUCOSE SYNTHASE"/>
    <property type="match status" value="1"/>
</dbReference>
<dbReference type="InterPro" id="IPR001509">
    <property type="entry name" value="Epimerase_deHydtase"/>
</dbReference>
<dbReference type="GO" id="GO:0050577">
    <property type="term" value="F:GDP-L-fucose synthase activity"/>
    <property type="evidence" value="ECO:0007669"/>
    <property type="project" value="TreeGrafter"/>
</dbReference>
<evidence type="ECO:0000313" key="3">
    <source>
        <dbReference type="Proteomes" id="UP000757232"/>
    </source>
</evidence>
<organism evidence="2 3">
    <name type="scientific">Sanghuangporus baumii</name>
    <name type="common">Phellinus baumii</name>
    <dbReference type="NCBI Taxonomy" id="108892"/>
    <lineage>
        <taxon>Eukaryota</taxon>
        <taxon>Fungi</taxon>
        <taxon>Dikarya</taxon>
        <taxon>Basidiomycota</taxon>
        <taxon>Agaricomycotina</taxon>
        <taxon>Agaricomycetes</taxon>
        <taxon>Hymenochaetales</taxon>
        <taxon>Hymenochaetaceae</taxon>
        <taxon>Sanghuangporus</taxon>
    </lineage>
</organism>
<dbReference type="OrthoDB" id="202470at2759"/>
<keyword evidence="3" id="KW-1185">Reference proteome</keyword>
<gene>
    <name evidence="2" type="ORF">A7U60_g5340</name>
</gene>
<dbReference type="SUPFAM" id="SSF51735">
    <property type="entry name" value="NAD(P)-binding Rossmann-fold domains"/>
    <property type="match status" value="1"/>
</dbReference>
<proteinExistence type="predicted"/>
<dbReference type="Gene3D" id="3.40.50.720">
    <property type="entry name" value="NAD(P)-binding Rossmann-like Domain"/>
    <property type="match status" value="1"/>
</dbReference>
<accession>A0A9Q5N3J7</accession>